<proteinExistence type="predicted"/>
<reference evidence="4 5" key="2">
    <citation type="submission" date="2019-01" db="EMBL/GenBank/DDBJ databases">
        <title>Motilimonas pumilus sp. nov., isolated from the gut of sea cucumber (Apostichopus japonicus).</title>
        <authorList>
            <person name="Wang F.-Q."/>
            <person name="Ren L.-H."/>
            <person name="Lin Y.-W."/>
            <person name="Sun G.-H."/>
            <person name="Du Z.-J."/>
            <person name="Zhao J.-X."/>
            <person name="Liu X.-J."/>
            <person name="Liu L.-J."/>
        </authorList>
    </citation>
    <scope>NUCLEOTIDE SEQUENCE [LARGE SCALE GENOMIC DNA]</scope>
    <source>
        <strain evidence="4 5">PLHSC7-2</strain>
    </source>
</reference>
<dbReference type="Proteomes" id="UP000283255">
    <property type="component" value="Unassembled WGS sequence"/>
</dbReference>
<dbReference type="EMBL" id="QZCH01000007">
    <property type="protein sequence ID" value="RJG48723.1"/>
    <property type="molecule type" value="Genomic_DNA"/>
</dbReference>
<dbReference type="InterPro" id="IPR051407">
    <property type="entry name" value="Bact_OM_lipoprot/Surf_antigen"/>
</dbReference>
<dbReference type="PANTHER" id="PTHR35603:SF2">
    <property type="entry name" value="OUTER MEMBRANE LIPOPROTEIN"/>
    <property type="match status" value="1"/>
</dbReference>
<dbReference type="GO" id="GO:0019867">
    <property type="term" value="C:outer membrane"/>
    <property type="evidence" value="ECO:0007669"/>
    <property type="project" value="InterPro"/>
</dbReference>
<evidence type="ECO:0000256" key="1">
    <source>
        <dbReference type="ARBA" id="ARBA00004370"/>
    </source>
</evidence>
<accession>A0A418YGT8</accession>
<gene>
    <name evidence="4" type="ORF">D1Z90_07640</name>
</gene>
<keyword evidence="5" id="KW-1185">Reference proteome</keyword>
<dbReference type="PANTHER" id="PTHR35603">
    <property type="match status" value="1"/>
</dbReference>
<keyword evidence="2" id="KW-0472">Membrane</keyword>
<protein>
    <submittedName>
        <fullName evidence="4">Glycine zipper 2TM domain-containing protein</fullName>
    </submittedName>
</protein>
<evidence type="ECO:0000256" key="2">
    <source>
        <dbReference type="ARBA" id="ARBA00023136"/>
    </source>
</evidence>
<evidence type="ECO:0000259" key="3">
    <source>
        <dbReference type="Pfam" id="PF05433"/>
    </source>
</evidence>
<reference evidence="4 5" key="1">
    <citation type="submission" date="2018-09" db="EMBL/GenBank/DDBJ databases">
        <authorList>
            <person name="Wang F."/>
        </authorList>
    </citation>
    <scope>NUCLEOTIDE SEQUENCE [LARGE SCALE GENOMIC DNA]</scope>
    <source>
        <strain evidence="4 5">PLHSC7-2</strain>
    </source>
</reference>
<sequence>MKLIWLLIPIIVTCFTPVTASPYQRNVAKPVNKVAFAKVDSVRYINQQQIQQSQHQGWKTLSGAAIGGLLGYQIGDGTGQIVATAVGTLLGAGLAQQYQQPQVKDVRLVEMLLTLEQGGLVNVVQDYDANMLFKAGDAVRLLYFDDGVRVDLAY</sequence>
<evidence type="ECO:0000313" key="5">
    <source>
        <dbReference type="Proteomes" id="UP000283255"/>
    </source>
</evidence>
<dbReference type="Pfam" id="PF05433">
    <property type="entry name" value="Rick_17kDa_Anti"/>
    <property type="match status" value="1"/>
</dbReference>
<comment type="subcellular location">
    <subcellularLocation>
        <location evidence="1">Membrane</location>
    </subcellularLocation>
</comment>
<evidence type="ECO:0000313" key="4">
    <source>
        <dbReference type="EMBL" id="RJG48723.1"/>
    </source>
</evidence>
<organism evidence="4 5">
    <name type="scientific">Motilimonas pumila</name>
    <dbReference type="NCBI Taxonomy" id="2303987"/>
    <lineage>
        <taxon>Bacteria</taxon>
        <taxon>Pseudomonadati</taxon>
        <taxon>Pseudomonadota</taxon>
        <taxon>Gammaproteobacteria</taxon>
        <taxon>Alteromonadales</taxon>
        <taxon>Alteromonadales genera incertae sedis</taxon>
        <taxon>Motilimonas</taxon>
    </lineage>
</organism>
<dbReference type="AlphaFoldDB" id="A0A418YGT8"/>
<comment type="caution">
    <text evidence="4">The sequence shown here is derived from an EMBL/GenBank/DDBJ whole genome shotgun (WGS) entry which is preliminary data.</text>
</comment>
<name>A0A418YGT8_9GAMM</name>
<dbReference type="RefSeq" id="WP_119910163.1">
    <property type="nucleotide sequence ID" value="NZ_QZCH01000007.1"/>
</dbReference>
<feature type="domain" description="Glycine zipper 2TM" evidence="3">
    <location>
        <begin position="60"/>
        <end position="98"/>
    </location>
</feature>
<dbReference type="InterPro" id="IPR008816">
    <property type="entry name" value="Gly_zipper_2TM_dom"/>
</dbReference>
<dbReference type="OrthoDB" id="6291231at2"/>